<protein>
    <submittedName>
        <fullName evidence="1">Uncharacterized protein</fullName>
    </submittedName>
</protein>
<keyword evidence="2" id="KW-1185">Reference proteome</keyword>
<evidence type="ECO:0000313" key="1">
    <source>
        <dbReference type="EMBL" id="KAG7522533.1"/>
    </source>
</evidence>
<organism evidence="1 2">
    <name type="scientific">Solea senegalensis</name>
    <name type="common">Senegalese sole</name>
    <dbReference type="NCBI Taxonomy" id="28829"/>
    <lineage>
        <taxon>Eukaryota</taxon>
        <taxon>Metazoa</taxon>
        <taxon>Chordata</taxon>
        <taxon>Craniata</taxon>
        <taxon>Vertebrata</taxon>
        <taxon>Euteleostomi</taxon>
        <taxon>Actinopterygii</taxon>
        <taxon>Neopterygii</taxon>
        <taxon>Teleostei</taxon>
        <taxon>Neoteleostei</taxon>
        <taxon>Acanthomorphata</taxon>
        <taxon>Carangaria</taxon>
        <taxon>Pleuronectiformes</taxon>
        <taxon>Pleuronectoidei</taxon>
        <taxon>Soleidae</taxon>
        <taxon>Solea</taxon>
    </lineage>
</organism>
<accession>A0AAV6SZF9</accession>
<gene>
    <name evidence="1" type="ORF">JOB18_024691</name>
</gene>
<dbReference type="Proteomes" id="UP000693946">
    <property type="component" value="Linkage Group LG10"/>
</dbReference>
<sequence>MRADSVRAGRTVRGSSTEYKYEVWTDKYEYEQVQTSTRRSTDRRQYEYAMRIKYGTNKYRRVRVQTRTHMRISAVRTKMRCTDVRKCERTATSTNKSKV</sequence>
<proteinExistence type="predicted"/>
<dbReference type="EMBL" id="JAGKHQ010000002">
    <property type="protein sequence ID" value="KAG7522533.1"/>
    <property type="molecule type" value="Genomic_DNA"/>
</dbReference>
<comment type="caution">
    <text evidence="1">The sequence shown here is derived from an EMBL/GenBank/DDBJ whole genome shotgun (WGS) entry which is preliminary data.</text>
</comment>
<name>A0AAV6SZF9_SOLSE</name>
<dbReference type="AlphaFoldDB" id="A0AAV6SZF9"/>
<evidence type="ECO:0000313" key="2">
    <source>
        <dbReference type="Proteomes" id="UP000693946"/>
    </source>
</evidence>
<reference evidence="1 2" key="1">
    <citation type="journal article" date="2021" name="Sci. Rep.">
        <title>Chromosome anchoring in Senegalese sole (Solea senegalensis) reveals sex-associated markers and genome rearrangements in flatfish.</title>
        <authorList>
            <person name="Guerrero-Cozar I."/>
            <person name="Gomez-Garrido J."/>
            <person name="Berbel C."/>
            <person name="Martinez-Blanch J.F."/>
            <person name="Alioto T."/>
            <person name="Claros M.G."/>
            <person name="Gagnaire P.A."/>
            <person name="Manchado M."/>
        </authorList>
    </citation>
    <scope>NUCLEOTIDE SEQUENCE [LARGE SCALE GENOMIC DNA]</scope>
    <source>
        <strain evidence="1">Sse05_10M</strain>
    </source>
</reference>